<dbReference type="Pfam" id="PF24883">
    <property type="entry name" value="NPHP3_N"/>
    <property type="match status" value="1"/>
</dbReference>
<dbReference type="Proteomes" id="UP000053558">
    <property type="component" value="Unassembled WGS sequence"/>
</dbReference>
<dbReference type="Gene3D" id="3.40.50.300">
    <property type="entry name" value="P-loop containing nucleotide triphosphate hydrolases"/>
    <property type="match status" value="1"/>
</dbReference>
<gene>
    <name evidence="3" type="ORF">CONPUDRAFT_57767</name>
</gene>
<reference evidence="4" key="1">
    <citation type="journal article" date="2012" name="Science">
        <title>The Paleozoic origin of enzymatic lignin decomposition reconstructed from 31 fungal genomes.</title>
        <authorList>
            <person name="Floudas D."/>
            <person name="Binder M."/>
            <person name="Riley R."/>
            <person name="Barry K."/>
            <person name="Blanchette R.A."/>
            <person name="Henrissat B."/>
            <person name="Martinez A.T."/>
            <person name="Otillar R."/>
            <person name="Spatafora J.W."/>
            <person name="Yadav J.S."/>
            <person name="Aerts A."/>
            <person name="Benoit I."/>
            <person name="Boyd A."/>
            <person name="Carlson A."/>
            <person name="Copeland A."/>
            <person name="Coutinho P.M."/>
            <person name="de Vries R.P."/>
            <person name="Ferreira P."/>
            <person name="Findley K."/>
            <person name="Foster B."/>
            <person name="Gaskell J."/>
            <person name="Glotzer D."/>
            <person name="Gorecki P."/>
            <person name="Heitman J."/>
            <person name="Hesse C."/>
            <person name="Hori C."/>
            <person name="Igarashi K."/>
            <person name="Jurgens J.A."/>
            <person name="Kallen N."/>
            <person name="Kersten P."/>
            <person name="Kohler A."/>
            <person name="Kuees U."/>
            <person name="Kumar T.K.A."/>
            <person name="Kuo A."/>
            <person name="LaButti K."/>
            <person name="Larrondo L.F."/>
            <person name="Lindquist E."/>
            <person name="Ling A."/>
            <person name="Lombard V."/>
            <person name="Lucas S."/>
            <person name="Lundell T."/>
            <person name="Martin R."/>
            <person name="McLaughlin D.J."/>
            <person name="Morgenstern I."/>
            <person name="Morin E."/>
            <person name="Murat C."/>
            <person name="Nagy L.G."/>
            <person name="Nolan M."/>
            <person name="Ohm R.A."/>
            <person name="Patyshakuliyeva A."/>
            <person name="Rokas A."/>
            <person name="Ruiz-Duenas F.J."/>
            <person name="Sabat G."/>
            <person name="Salamov A."/>
            <person name="Samejima M."/>
            <person name="Schmutz J."/>
            <person name="Slot J.C."/>
            <person name="St John F."/>
            <person name="Stenlid J."/>
            <person name="Sun H."/>
            <person name="Sun S."/>
            <person name="Syed K."/>
            <person name="Tsang A."/>
            <person name="Wiebenga A."/>
            <person name="Young D."/>
            <person name="Pisabarro A."/>
            <person name="Eastwood D.C."/>
            <person name="Martin F."/>
            <person name="Cullen D."/>
            <person name="Grigoriev I.V."/>
            <person name="Hibbett D.S."/>
        </authorList>
    </citation>
    <scope>NUCLEOTIDE SEQUENCE [LARGE SCALE GENOMIC DNA]</scope>
    <source>
        <strain evidence="4">RWD-64-598 SS2</strain>
    </source>
</reference>
<keyword evidence="4" id="KW-1185">Reference proteome</keyword>
<name>A0A5M3MP04_CONPW</name>
<proteinExistence type="predicted"/>
<dbReference type="AlphaFoldDB" id="A0A5M3MP04"/>
<evidence type="ECO:0000313" key="4">
    <source>
        <dbReference type="Proteomes" id="UP000053558"/>
    </source>
</evidence>
<feature type="domain" description="Nephrocystin 3-like N-terminal" evidence="2">
    <location>
        <begin position="55"/>
        <end position="102"/>
    </location>
</feature>
<evidence type="ECO:0000313" key="3">
    <source>
        <dbReference type="EMBL" id="EIW80750.1"/>
    </source>
</evidence>
<sequence length="103" mass="11498">MITASAFAETDGNVWWKLAEACAQGAVYDSNERAPHSKCLPHTRESLLRDLYSLADDKKRKIVWIVGESGSGKSSVAYSFADHLHRTGNLAGTFFFSRKYAKR</sequence>
<dbReference type="SUPFAM" id="SSF52540">
    <property type="entry name" value="P-loop containing nucleoside triphosphate hydrolases"/>
    <property type="match status" value="1"/>
</dbReference>
<evidence type="ECO:0000256" key="1">
    <source>
        <dbReference type="ARBA" id="ARBA00022737"/>
    </source>
</evidence>
<protein>
    <recommendedName>
        <fullName evidence="2">Nephrocystin 3-like N-terminal domain-containing protein</fullName>
    </recommendedName>
</protein>
<dbReference type="GeneID" id="19207904"/>
<comment type="caution">
    <text evidence="3">The sequence shown here is derived from an EMBL/GenBank/DDBJ whole genome shotgun (WGS) entry which is preliminary data.</text>
</comment>
<evidence type="ECO:0000259" key="2">
    <source>
        <dbReference type="Pfam" id="PF24883"/>
    </source>
</evidence>
<dbReference type="RefSeq" id="XP_007769072.1">
    <property type="nucleotide sequence ID" value="XM_007770882.1"/>
</dbReference>
<dbReference type="OrthoDB" id="5106486at2759"/>
<keyword evidence="1" id="KW-0677">Repeat</keyword>
<accession>A0A5M3MP04</accession>
<organism evidence="3 4">
    <name type="scientific">Coniophora puteana (strain RWD-64-598)</name>
    <name type="common">Brown rot fungus</name>
    <dbReference type="NCBI Taxonomy" id="741705"/>
    <lineage>
        <taxon>Eukaryota</taxon>
        <taxon>Fungi</taxon>
        <taxon>Dikarya</taxon>
        <taxon>Basidiomycota</taxon>
        <taxon>Agaricomycotina</taxon>
        <taxon>Agaricomycetes</taxon>
        <taxon>Agaricomycetidae</taxon>
        <taxon>Boletales</taxon>
        <taxon>Coniophorineae</taxon>
        <taxon>Coniophoraceae</taxon>
        <taxon>Coniophora</taxon>
    </lineage>
</organism>
<dbReference type="EMBL" id="JH711579">
    <property type="protein sequence ID" value="EIW80750.1"/>
    <property type="molecule type" value="Genomic_DNA"/>
</dbReference>
<feature type="non-terminal residue" evidence="3">
    <location>
        <position position="103"/>
    </location>
</feature>
<dbReference type="KEGG" id="cput:CONPUDRAFT_57767"/>
<dbReference type="InterPro" id="IPR056884">
    <property type="entry name" value="NPHP3-like_N"/>
</dbReference>
<dbReference type="InterPro" id="IPR027417">
    <property type="entry name" value="P-loop_NTPase"/>
</dbReference>